<protein>
    <recommendedName>
        <fullName evidence="10">Maltose/maltodextrin transport system permease protein</fullName>
    </recommendedName>
</protein>
<dbReference type="RefSeq" id="WP_204702326.1">
    <property type="nucleotide sequence ID" value="NZ_JAFBDQ010000014.1"/>
</dbReference>
<comment type="function">
    <text evidence="10">Part of the ABC transporter complex MalEFGK involved in maltose/maltodextrin import. Probably responsible for the translocation of the substrate across the membrane.</text>
</comment>
<dbReference type="AlphaFoldDB" id="A0A938XTR0"/>
<keyword evidence="7 9" id="KW-1133">Transmembrane helix</keyword>
<reference evidence="12" key="1">
    <citation type="submission" date="2021-01" db="EMBL/GenBank/DDBJ databases">
        <title>Genomic Encyclopedia of Type Strains, Phase IV (KMG-IV): sequencing the most valuable type-strain genomes for metagenomic binning, comparative biology and taxonomic classification.</title>
        <authorList>
            <person name="Goeker M."/>
        </authorList>
    </citation>
    <scope>NUCLEOTIDE SEQUENCE</scope>
    <source>
        <strain evidence="12">DSM 23230</strain>
    </source>
</reference>
<evidence type="ECO:0000256" key="7">
    <source>
        <dbReference type="ARBA" id="ARBA00022989"/>
    </source>
</evidence>
<dbReference type="SUPFAM" id="SSF160964">
    <property type="entry name" value="MalF N-terminal region-like"/>
    <property type="match status" value="1"/>
</dbReference>
<dbReference type="Proteomes" id="UP000774000">
    <property type="component" value="Unassembled WGS sequence"/>
</dbReference>
<accession>A0A938XTR0</accession>
<dbReference type="Gene3D" id="1.10.3720.10">
    <property type="entry name" value="MetI-like"/>
    <property type="match status" value="1"/>
</dbReference>
<feature type="transmembrane region" description="Helical" evidence="9">
    <location>
        <begin position="263"/>
        <end position="283"/>
    </location>
</feature>
<feature type="transmembrane region" description="Helical" evidence="9">
    <location>
        <begin position="44"/>
        <end position="65"/>
    </location>
</feature>
<evidence type="ECO:0000256" key="8">
    <source>
        <dbReference type="ARBA" id="ARBA00023136"/>
    </source>
</evidence>
<dbReference type="PROSITE" id="PS50928">
    <property type="entry name" value="ABC_TM1"/>
    <property type="match status" value="1"/>
</dbReference>
<feature type="transmembrane region" description="Helical" evidence="9">
    <location>
        <begin position="103"/>
        <end position="125"/>
    </location>
</feature>
<gene>
    <name evidence="12" type="ORF">JOC47_002447</name>
</gene>
<evidence type="ECO:0000256" key="3">
    <source>
        <dbReference type="ARBA" id="ARBA00022448"/>
    </source>
</evidence>
<dbReference type="GO" id="GO:0015423">
    <property type="term" value="F:ABC-type maltose transporter activity"/>
    <property type="evidence" value="ECO:0007669"/>
    <property type="project" value="TreeGrafter"/>
</dbReference>
<dbReference type="GO" id="GO:1990060">
    <property type="term" value="C:maltose transport complex"/>
    <property type="evidence" value="ECO:0007669"/>
    <property type="project" value="TreeGrafter"/>
</dbReference>
<dbReference type="PANTHER" id="PTHR47314">
    <property type="entry name" value="MALTOSE/MALTODEXTRIN TRANSPORT SYSTEM PERMEASE PROTEIN MALF"/>
    <property type="match status" value="1"/>
</dbReference>
<dbReference type="PANTHER" id="PTHR47314:SF1">
    <property type="entry name" value="MALTOSE_MALTODEXTRIN TRANSPORT SYSTEM PERMEASE PROTEIN MALF"/>
    <property type="match status" value="1"/>
</dbReference>
<evidence type="ECO:0000256" key="5">
    <source>
        <dbReference type="ARBA" id="ARBA00022597"/>
    </source>
</evidence>
<dbReference type="InterPro" id="IPR035906">
    <property type="entry name" value="MetI-like_sf"/>
</dbReference>
<keyword evidence="6 9" id="KW-0812">Transmembrane</keyword>
<evidence type="ECO:0000256" key="2">
    <source>
        <dbReference type="ARBA" id="ARBA00009047"/>
    </source>
</evidence>
<keyword evidence="8 9" id="KW-0472">Membrane</keyword>
<comment type="caution">
    <text evidence="12">The sequence shown here is derived from an EMBL/GenBank/DDBJ whole genome shotgun (WGS) entry which is preliminary data.</text>
</comment>
<evidence type="ECO:0000313" key="12">
    <source>
        <dbReference type="EMBL" id="MBM7557581.1"/>
    </source>
</evidence>
<name>A0A938XTR0_9FIRM</name>
<evidence type="ECO:0000256" key="4">
    <source>
        <dbReference type="ARBA" id="ARBA00022475"/>
    </source>
</evidence>
<keyword evidence="5 10" id="KW-0762">Sugar transport</keyword>
<keyword evidence="4 10" id="KW-1003">Cell membrane</keyword>
<comment type="subcellular location">
    <subcellularLocation>
        <location evidence="1 9">Cell membrane</location>
        <topology evidence="1 9">Multi-pass membrane protein</topology>
    </subcellularLocation>
</comment>
<dbReference type="EMBL" id="JAFBDQ010000014">
    <property type="protein sequence ID" value="MBM7557581.1"/>
    <property type="molecule type" value="Genomic_DNA"/>
</dbReference>
<dbReference type="GO" id="GO:0042956">
    <property type="term" value="P:maltodextrin transmembrane transport"/>
    <property type="evidence" value="ECO:0007669"/>
    <property type="project" value="TreeGrafter"/>
</dbReference>
<evidence type="ECO:0000256" key="6">
    <source>
        <dbReference type="ARBA" id="ARBA00022692"/>
    </source>
</evidence>
<evidence type="ECO:0000256" key="1">
    <source>
        <dbReference type="ARBA" id="ARBA00004651"/>
    </source>
</evidence>
<organism evidence="12 13">
    <name type="scientific">Halanaerobacter jeridensis</name>
    <dbReference type="NCBI Taxonomy" id="706427"/>
    <lineage>
        <taxon>Bacteria</taxon>
        <taxon>Bacillati</taxon>
        <taxon>Bacillota</taxon>
        <taxon>Clostridia</taxon>
        <taxon>Halanaerobiales</taxon>
        <taxon>Halobacteroidaceae</taxon>
        <taxon>Halanaerobacter</taxon>
    </lineage>
</organism>
<evidence type="ECO:0000313" key="13">
    <source>
        <dbReference type="Proteomes" id="UP000774000"/>
    </source>
</evidence>
<keyword evidence="13" id="KW-1185">Reference proteome</keyword>
<evidence type="ECO:0000256" key="10">
    <source>
        <dbReference type="RuleBase" id="RU367050"/>
    </source>
</evidence>
<feature type="transmembrane region" description="Helical" evidence="9">
    <location>
        <begin position="224"/>
        <end position="251"/>
    </location>
</feature>
<comment type="similarity">
    <text evidence="2 10">Belongs to the binding-protein-dependent transport system permease family. MalFG subfamily.</text>
</comment>
<sequence>MKPESSTNISTNSNQRWMSSLFSALFMGLGQLKNKQYLKGILFIIYQSIIWFINIDITSLVLGNIKLPGISLSFEPFYLLNYLQQKIYGVYTLGTIPGEDHSLFFLIEGLVAIIFTFILIGIHIFNIVDAYKNGKLVDQGEETPDFSKSWDNFLEAGFPYIGMSPGMVVLLVATVFPVIFTICLAFVNYDANHLPPGQILSWIGLRNFKDLVMFTQWKGAFVSVFTWTVIWAIASTILSYGLGLFVAVVLNHEHIKFRNVFRTILLVPWAIPAFVSILIWRYLLNYNFGHINKMLMLIGFDKIQWLSDPLYAKLAILMVNLWLSFPFAMAVCSGILQSISETLYEAAIVDGATILQKFFHITLPLVVRQVTPLLIMQFAFQFNNFGIIFLLNDGGPPVFKFSSTGAGGTDILISWVYKLVIRKGLYSYGAAISIIIFFMIAGFSVYQFRQSDAFKEEELR</sequence>
<feature type="domain" description="ABC transmembrane type-1" evidence="11">
    <location>
        <begin position="225"/>
        <end position="447"/>
    </location>
</feature>
<dbReference type="Pfam" id="PF00528">
    <property type="entry name" value="BPD_transp_1"/>
    <property type="match status" value="1"/>
</dbReference>
<evidence type="ECO:0000256" key="9">
    <source>
        <dbReference type="RuleBase" id="RU363032"/>
    </source>
</evidence>
<feature type="transmembrane region" description="Helical" evidence="9">
    <location>
        <begin position="425"/>
        <end position="446"/>
    </location>
</feature>
<proteinExistence type="inferred from homology"/>
<dbReference type="SUPFAM" id="SSF161098">
    <property type="entry name" value="MetI-like"/>
    <property type="match status" value="1"/>
</dbReference>
<dbReference type="CDD" id="cd06261">
    <property type="entry name" value="TM_PBP2"/>
    <property type="match status" value="1"/>
</dbReference>
<feature type="transmembrane region" description="Helical" evidence="9">
    <location>
        <begin position="168"/>
        <end position="187"/>
    </location>
</feature>
<feature type="transmembrane region" description="Helical" evidence="9">
    <location>
        <begin position="314"/>
        <end position="336"/>
    </location>
</feature>
<dbReference type="InterPro" id="IPR000515">
    <property type="entry name" value="MetI-like"/>
</dbReference>
<keyword evidence="3 9" id="KW-0813">Transport</keyword>
<evidence type="ECO:0000259" key="11">
    <source>
        <dbReference type="PROSITE" id="PS50928"/>
    </source>
</evidence>